<gene>
    <name evidence="1" type="ORF">PsorP6_008200</name>
</gene>
<evidence type="ECO:0000313" key="2">
    <source>
        <dbReference type="Proteomes" id="UP001163321"/>
    </source>
</evidence>
<keyword evidence="2" id="KW-1185">Reference proteome</keyword>
<sequence length="179" mass="19496">MVPPSSLCCLSVQLPKTRQTLSMPNGETKLKLLLLSDLDGHIPRVIQLCEDLVSSDDCNVDAVLVSGGLVAKRGPHDYEALEAVAAAEGDMMALISRLEMIICRVLYIPDDGCDMVLVLRNSAVKSRLPEVESSFLAGLLPMLQSHKVEEPCALEIIGGSEYHPHAQLPLIYPGLFCWD</sequence>
<protein>
    <submittedName>
        <fullName evidence="1">Uncharacterized protein</fullName>
    </submittedName>
</protein>
<reference evidence="1 2" key="1">
    <citation type="journal article" date="2022" name="bioRxiv">
        <title>The genome of the oomycete Peronosclerospora sorghi, a cosmopolitan pathogen of maize and sorghum, is inflated with dispersed pseudogenes.</title>
        <authorList>
            <person name="Fletcher K."/>
            <person name="Martin F."/>
            <person name="Isakeit T."/>
            <person name="Cavanaugh K."/>
            <person name="Magill C."/>
            <person name="Michelmore R."/>
        </authorList>
    </citation>
    <scope>NUCLEOTIDE SEQUENCE [LARGE SCALE GENOMIC DNA]</scope>
    <source>
        <strain evidence="1">P6</strain>
    </source>
</reference>
<accession>A0ACC0WAE3</accession>
<proteinExistence type="predicted"/>
<organism evidence="1 2">
    <name type="scientific">Peronosclerospora sorghi</name>
    <dbReference type="NCBI Taxonomy" id="230839"/>
    <lineage>
        <taxon>Eukaryota</taxon>
        <taxon>Sar</taxon>
        <taxon>Stramenopiles</taxon>
        <taxon>Oomycota</taxon>
        <taxon>Peronosporomycetes</taxon>
        <taxon>Peronosporales</taxon>
        <taxon>Peronosporaceae</taxon>
        <taxon>Peronosclerospora</taxon>
    </lineage>
</organism>
<name>A0ACC0WAE3_9STRA</name>
<dbReference type="Proteomes" id="UP001163321">
    <property type="component" value="Chromosome 3"/>
</dbReference>
<evidence type="ECO:0000313" key="1">
    <source>
        <dbReference type="EMBL" id="KAI9915615.1"/>
    </source>
</evidence>
<dbReference type="EMBL" id="CM047582">
    <property type="protein sequence ID" value="KAI9915615.1"/>
    <property type="molecule type" value="Genomic_DNA"/>
</dbReference>
<comment type="caution">
    <text evidence="1">The sequence shown here is derived from an EMBL/GenBank/DDBJ whole genome shotgun (WGS) entry which is preliminary data.</text>
</comment>